<organism evidence="1 2">
    <name type="scientific">Stephania yunnanensis</name>
    <dbReference type="NCBI Taxonomy" id="152371"/>
    <lineage>
        <taxon>Eukaryota</taxon>
        <taxon>Viridiplantae</taxon>
        <taxon>Streptophyta</taxon>
        <taxon>Embryophyta</taxon>
        <taxon>Tracheophyta</taxon>
        <taxon>Spermatophyta</taxon>
        <taxon>Magnoliopsida</taxon>
        <taxon>Ranunculales</taxon>
        <taxon>Menispermaceae</taxon>
        <taxon>Menispermoideae</taxon>
        <taxon>Cissampelideae</taxon>
        <taxon>Stephania</taxon>
    </lineage>
</organism>
<accession>A0AAP0EM96</accession>
<dbReference type="GO" id="GO:0051536">
    <property type="term" value="F:iron-sulfur cluster binding"/>
    <property type="evidence" value="ECO:0007669"/>
    <property type="project" value="InterPro"/>
</dbReference>
<comment type="caution">
    <text evidence="1">The sequence shown here is derived from an EMBL/GenBank/DDBJ whole genome shotgun (WGS) entry which is preliminary data.</text>
</comment>
<dbReference type="GO" id="GO:0016226">
    <property type="term" value="P:iron-sulfur cluster assembly"/>
    <property type="evidence" value="ECO:0007669"/>
    <property type="project" value="InterPro"/>
</dbReference>
<reference evidence="1 2" key="1">
    <citation type="submission" date="2024-01" db="EMBL/GenBank/DDBJ databases">
        <title>Genome assemblies of Stephania.</title>
        <authorList>
            <person name="Yang L."/>
        </authorList>
    </citation>
    <scope>NUCLEOTIDE SEQUENCE [LARGE SCALE GENOMIC DNA]</scope>
    <source>
        <strain evidence="1">YNDBR</strain>
        <tissue evidence="1">Leaf</tissue>
    </source>
</reference>
<dbReference type="GO" id="GO:0005737">
    <property type="term" value="C:cytoplasm"/>
    <property type="evidence" value="ECO:0007669"/>
    <property type="project" value="InterPro"/>
</dbReference>
<dbReference type="EMBL" id="JBBNAF010000012">
    <property type="protein sequence ID" value="KAK9093168.1"/>
    <property type="molecule type" value="Genomic_DNA"/>
</dbReference>
<evidence type="ECO:0000313" key="1">
    <source>
        <dbReference type="EMBL" id="KAK9093168.1"/>
    </source>
</evidence>
<dbReference type="PANTHER" id="PTHR13273">
    <property type="entry name" value="ANAMORSIN"/>
    <property type="match status" value="1"/>
</dbReference>
<dbReference type="InterPro" id="IPR035969">
    <property type="entry name" value="Rab-GAP_TBC_sf"/>
</dbReference>
<gene>
    <name evidence="1" type="ORF">Syun_028079</name>
</gene>
<dbReference type="InterPro" id="IPR007785">
    <property type="entry name" value="Anamorsin"/>
</dbReference>
<dbReference type="AlphaFoldDB" id="A0AAP0EM96"/>
<protein>
    <submittedName>
        <fullName evidence="1">Uncharacterized protein</fullName>
    </submittedName>
</protein>
<name>A0AAP0EM96_9MAGN</name>
<evidence type="ECO:0000313" key="2">
    <source>
        <dbReference type="Proteomes" id="UP001420932"/>
    </source>
</evidence>
<keyword evidence="2" id="KW-1185">Reference proteome</keyword>
<sequence length="249" mass="28652">MSDLLSPFVVLYEDDADAFWCFEMLMRRMMFNDKILQINVRRCISTAIKLQKKYLYKSSKARVGMELEWLIPSVRLRIESEKQKLKDVAQLTLKKMSFAEEETLSQSKYKRGVSTRNFEVEDLKAQASLVQDDDDEVPGLGEEDESNNLIHAWSMDMQLGFISTLKRKLMLSNFLEVQTVDMKPLIVALDVKCATVKANKPLWNVGSSFSIKKTTKSLPKVQIDDDLDLIDEDSLLTEKDLKKPQISIE</sequence>
<proteinExistence type="predicted"/>
<dbReference type="Proteomes" id="UP001420932">
    <property type="component" value="Unassembled WGS sequence"/>
</dbReference>
<dbReference type="SUPFAM" id="SSF47923">
    <property type="entry name" value="Ypt/Rab-GAP domain of gyp1p"/>
    <property type="match status" value="1"/>
</dbReference>
<dbReference type="PANTHER" id="PTHR13273:SF14">
    <property type="entry name" value="ANAMORSIN"/>
    <property type="match status" value="1"/>
</dbReference>